<organism evidence="5 6">
    <name type="scientific">Prauserella endophytica</name>
    <dbReference type="NCBI Taxonomy" id="1592324"/>
    <lineage>
        <taxon>Bacteria</taxon>
        <taxon>Bacillati</taxon>
        <taxon>Actinomycetota</taxon>
        <taxon>Actinomycetes</taxon>
        <taxon>Pseudonocardiales</taxon>
        <taxon>Pseudonocardiaceae</taxon>
        <taxon>Prauserella</taxon>
        <taxon>Prauserella coralliicola group</taxon>
    </lineage>
</organism>
<dbReference type="SMART" id="SM01043">
    <property type="entry name" value="BTAD"/>
    <property type="match status" value="1"/>
</dbReference>
<evidence type="ECO:0000256" key="1">
    <source>
        <dbReference type="ARBA" id="ARBA00005820"/>
    </source>
</evidence>
<dbReference type="SUPFAM" id="SSF46894">
    <property type="entry name" value="C-terminal effector domain of the bipartite response regulators"/>
    <property type="match status" value="1"/>
</dbReference>
<dbReference type="RefSeq" id="WP_137094338.1">
    <property type="nucleotide sequence ID" value="NZ_SWMS01000003.1"/>
</dbReference>
<keyword evidence="6" id="KW-1185">Reference proteome</keyword>
<dbReference type="PANTHER" id="PTHR47691">
    <property type="entry name" value="REGULATOR-RELATED"/>
    <property type="match status" value="1"/>
</dbReference>
<dbReference type="Gene3D" id="1.10.10.10">
    <property type="entry name" value="Winged helix-like DNA-binding domain superfamily/Winged helix DNA-binding domain"/>
    <property type="match status" value="1"/>
</dbReference>
<feature type="DNA-binding region" description="OmpR/PhoB-type" evidence="3">
    <location>
        <begin position="1"/>
        <end position="96"/>
    </location>
</feature>
<dbReference type="Pfam" id="PF25872">
    <property type="entry name" value="HTH_77"/>
    <property type="match status" value="1"/>
</dbReference>
<gene>
    <name evidence="5" type="ORF">FCN18_08835</name>
</gene>
<dbReference type="EMBL" id="SWMS01000003">
    <property type="protein sequence ID" value="TKG72340.1"/>
    <property type="molecule type" value="Genomic_DNA"/>
</dbReference>
<dbReference type="CDD" id="cd15831">
    <property type="entry name" value="BTAD"/>
    <property type="match status" value="1"/>
</dbReference>
<dbReference type="Proteomes" id="UP000309992">
    <property type="component" value="Unassembled WGS sequence"/>
</dbReference>
<dbReference type="SMART" id="SM00862">
    <property type="entry name" value="Trans_reg_C"/>
    <property type="match status" value="1"/>
</dbReference>
<evidence type="ECO:0000313" key="6">
    <source>
        <dbReference type="Proteomes" id="UP000309992"/>
    </source>
</evidence>
<evidence type="ECO:0000259" key="4">
    <source>
        <dbReference type="PROSITE" id="PS51755"/>
    </source>
</evidence>
<evidence type="ECO:0000256" key="2">
    <source>
        <dbReference type="ARBA" id="ARBA00023125"/>
    </source>
</evidence>
<dbReference type="InterPro" id="IPR011990">
    <property type="entry name" value="TPR-like_helical_dom_sf"/>
</dbReference>
<dbReference type="InterPro" id="IPR058852">
    <property type="entry name" value="HTH_77"/>
</dbReference>
<evidence type="ECO:0000256" key="3">
    <source>
        <dbReference type="PROSITE-ProRule" id="PRU01091"/>
    </source>
</evidence>
<dbReference type="InterPro" id="IPR036388">
    <property type="entry name" value="WH-like_DNA-bd_sf"/>
</dbReference>
<dbReference type="Pfam" id="PF00486">
    <property type="entry name" value="Trans_reg_C"/>
    <property type="match status" value="1"/>
</dbReference>
<dbReference type="InterPro" id="IPR001867">
    <property type="entry name" value="OmpR/PhoB-type_DNA-bd"/>
</dbReference>
<name>A0ABY2S8W3_9PSEU</name>
<dbReference type="PRINTS" id="PR00364">
    <property type="entry name" value="DISEASERSIST"/>
</dbReference>
<comment type="similarity">
    <text evidence="1">Belongs to the AfsR/DnrI/RedD regulatory family.</text>
</comment>
<dbReference type="SUPFAM" id="SSF52540">
    <property type="entry name" value="P-loop containing nucleoside triphosphate hydrolases"/>
    <property type="match status" value="1"/>
</dbReference>
<comment type="caution">
    <text evidence="5">The sequence shown here is derived from an EMBL/GenBank/DDBJ whole genome shotgun (WGS) entry which is preliminary data.</text>
</comment>
<dbReference type="InterPro" id="IPR005158">
    <property type="entry name" value="BTAD"/>
</dbReference>
<dbReference type="Gene3D" id="3.40.50.300">
    <property type="entry name" value="P-loop containing nucleotide triphosphate hydrolases"/>
    <property type="match status" value="1"/>
</dbReference>
<dbReference type="PANTHER" id="PTHR47691:SF3">
    <property type="entry name" value="HTH-TYPE TRANSCRIPTIONAL REGULATOR RV0890C-RELATED"/>
    <property type="match status" value="1"/>
</dbReference>
<dbReference type="SUPFAM" id="SSF48452">
    <property type="entry name" value="TPR-like"/>
    <property type="match status" value="3"/>
</dbReference>
<sequence length="1079" mass="115315">MRFGVLGPLAVWTDDGTAVRVPEVKVRALLANLLVHEGRPVSVDRLANDLWGDRLPGNPGNTLQTKVSQLRRALEAAEPGAKALVVRHDAGYRLRLDGDLLDVQRFRALTGQARRSADPKQKASLLADALALWRGPALAEFADEPFAAPVIQRLEQERLAALEDHADARLALGEHAALAGELGDVVARHPLRERLRALHLRALYGAGRQSEALESYAELRRRLAGELGLEPGPELVALHQAILNQDPTLHLPPPAVPRAALPVPLTELLGRENAVRDVRAALGSARLVTLTGPGGVGKTRLALETATRIAESTSDDVRFVELAGLDRHPCQGAGGGEWVPEAVAAVLGVRQDSGPGPDLTGRIADAVRDRDVLLVLDNCELLVEPVAELAARLLRAAPRLRILATSQQALGVGGEVLWAVPPLGIPAKGHLDPARPAEEVLPSVREFSAVRLFVDRAAAGAPGFALTPANVHAVATICRRLDGLPLALELAATRVRALGVDELLARLDDRFRLLSGGPRDAPARQRTLRAMIDWSWELLTEPERVVLRRLAVHAESCGLDAAEAVCAGDGVEPGSVLDLLAKLVEKSLVVAEQGVVGPRYRLLESVLAYCLDRLDDAGEADRVRLRHARFHAALAARADPLLRGRDQQRWLHRLDAESANLRAALDTFVRLGEAEAALRLVNAMTWYWFLRGRIGEARRSLRMTLALAGGADHSSRGGAAAWAAGLAVLAGERADQAAFAAAEAIPDAAVRARALWFLGYVLGTVGDLHAGRRGNRAALAGFRALGDRWGTAAALADSAGHLLSLGHLDESERAAQESAELFGELGERWGRLQASFALGALAQIRGDYDAARSRFRESLRDAEELGLWPELSYQLSWLGRTALLTGDLREARELHERAMRLAAEQGFAPGEMYARTGLALGARKAGDLDEADRHLHVLLDWHRLVEFEPGSTLVLAELGFVAEQRGDVALAGSRHRAALTVARRVGDPRAIALALEGLAGAAVLGGEPARAASLLGMAEAARTSVGAPLPVAERHDVDRITASATAALGAEGFARKHRQGAELGLSGVDEVLDSDGPNM</sequence>
<feature type="domain" description="OmpR/PhoB-type" evidence="4">
    <location>
        <begin position="1"/>
        <end position="96"/>
    </location>
</feature>
<proteinExistence type="inferred from homology"/>
<dbReference type="InterPro" id="IPR016032">
    <property type="entry name" value="Sig_transdc_resp-reg_C-effctor"/>
</dbReference>
<accession>A0ABY2S8W3</accession>
<evidence type="ECO:0000313" key="5">
    <source>
        <dbReference type="EMBL" id="TKG72340.1"/>
    </source>
</evidence>
<dbReference type="InterPro" id="IPR027417">
    <property type="entry name" value="P-loop_NTPase"/>
</dbReference>
<dbReference type="Pfam" id="PF03704">
    <property type="entry name" value="BTAD"/>
    <property type="match status" value="1"/>
</dbReference>
<dbReference type="Gene3D" id="1.25.40.10">
    <property type="entry name" value="Tetratricopeptide repeat domain"/>
    <property type="match status" value="3"/>
</dbReference>
<dbReference type="PROSITE" id="PS51755">
    <property type="entry name" value="OMPR_PHOB"/>
    <property type="match status" value="1"/>
</dbReference>
<keyword evidence="2 3" id="KW-0238">DNA-binding</keyword>
<reference evidence="5 6" key="1">
    <citation type="journal article" date="2015" name="Antonie Van Leeuwenhoek">
        <title>Prauserella endophytica sp. nov., an endophytic actinobacterium isolated from Tamarix taklamakanensis.</title>
        <authorList>
            <person name="Liu J.M."/>
            <person name="Habden X."/>
            <person name="Guo L."/>
            <person name="Tuo L."/>
            <person name="Jiang Z.K."/>
            <person name="Liu S.W."/>
            <person name="Liu X.F."/>
            <person name="Chen L."/>
            <person name="Li R.F."/>
            <person name="Zhang Y.Q."/>
            <person name="Sun C.H."/>
        </authorList>
    </citation>
    <scope>NUCLEOTIDE SEQUENCE [LARGE SCALE GENOMIC DNA]</scope>
    <source>
        <strain evidence="5 6">CGMCC 4.7182</strain>
    </source>
</reference>
<protein>
    <submittedName>
        <fullName evidence="5">AfsR/SARP family transcriptional regulator</fullName>
    </submittedName>
</protein>